<dbReference type="SUPFAM" id="SSF54534">
    <property type="entry name" value="FKBP-like"/>
    <property type="match status" value="1"/>
</dbReference>
<keyword evidence="17" id="KW-1185">Reference proteome</keyword>
<dbReference type="Gene3D" id="3.10.50.40">
    <property type="match status" value="1"/>
</dbReference>
<keyword evidence="6" id="KW-1133">Transmembrane helix</keyword>
<organism evidence="16 17">
    <name type="scientific">Sphingomonas oligophenolica</name>
    <dbReference type="NCBI Taxonomy" id="301154"/>
    <lineage>
        <taxon>Bacteria</taxon>
        <taxon>Pseudomonadati</taxon>
        <taxon>Pseudomonadota</taxon>
        <taxon>Alphaproteobacteria</taxon>
        <taxon>Sphingomonadales</taxon>
        <taxon>Sphingomonadaceae</taxon>
        <taxon>Sphingomonas</taxon>
    </lineage>
</organism>
<evidence type="ECO:0000313" key="16">
    <source>
        <dbReference type="EMBL" id="TPG12701.1"/>
    </source>
</evidence>
<reference evidence="16 17" key="1">
    <citation type="journal article" date="2019" name="Environ. Microbiol.">
        <title>Species interactions and distinct microbial communities in high Arctic permafrost affected cryosols are associated with the CH4 and CO2 gas fluxes.</title>
        <authorList>
            <person name="Altshuler I."/>
            <person name="Hamel J."/>
            <person name="Turney S."/>
            <person name="Magnuson E."/>
            <person name="Levesque R."/>
            <person name="Greer C."/>
            <person name="Whyte L.G."/>
        </authorList>
    </citation>
    <scope>NUCLEOTIDE SEQUENCE [LARGE SCALE GENOMIC DNA]</scope>
    <source>
        <strain evidence="16 17">S5.1</strain>
    </source>
</reference>
<dbReference type="InterPro" id="IPR052029">
    <property type="entry name" value="PpiD_chaperone"/>
</dbReference>
<dbReference type="Pfam" id="PF13624">
    <property type="entry name" value="SurA_N_3"/>
    <property type="match status" value="1"/>
</dbReference>
<comment type="caution">
    <text evidence="16">The sequence shown here is derived from an EMBL/GenBank/DDBJ whole genome shotgun (WGS) entry which is preliminary data.</text>
</comment>
<dbReference type="PROSITE" id="PS50198">
    <property type="entry name" value="PPIC_PPIASE_2"/>
    <property type="match status" value="1"/>
</dbReference>
<evidence type="ECO:0000256" key="14">
    <source>
        <dbReference type="PROSITE-ProRule" id="PRU00278"/>
    </source>
</evidence>
<dbReference type="InterPro" id="IPR046357">
    <property type="entry name" value="PPIase_dom_sf"/>
</dbReference>
<dbReference type="AlphaFoldDB" id="A0A502CLX8"/>
<dbReference type="RefSeq" id="WP_140870341.1">
    <property type="nucleotide sequence ID" value="NZ_RCZK01000005.1"/>
</dbReference>
<evidence type="ECO:0000256" key="10">
    <source>
        <dbReference type="ARBA" id="ARBA00031484"/>
    </source>
</evidence>
<keyword evidence="4" id="KW-0997">Cell inner membrane</keyword>
<dbReference type="Proteomes" id="UP000318413">
    <property type="component" value="Unassembled WGS sequence"/>
</dbReference>
<keyword evidence="5" id="KW-0812">Transmembrane</keyword>
<evidence type="ECO:0000256" key="7">
    <source>
        <dbReference type="ARBA" id="ARBA00023136"/>
    </source>
</evidence>
<name>A0A502CLX8_9SPHN</name>
<evidence type="ECO:0000256" key="9">
    <source>
        <dbReference type="ARBA" id="ARBA00030642"/>
    </source>
</evidence>
<accession>A0A502CLX8</accession>
<dbReference type="Pfam" id="PF13145">
    <property type="entry name" value="Rotamase_2"/>
    <property type="match status" value="1"/>
</dbReference>
<keyword evidence="14" id="KW-0697">Rotamase</keyword>
<keyword evidence="3" id="KW-1003">Cell membrane</keyword>
<evidence type="ECO:0000256" key="8">
    <source>
        <dbReference type="ARBA" id="ARBA00023186"/>
    </source>
</evidence>
<keyword evidence="7" id="KW-0472">Membrane</keyword>
<dbReference type="PANTHER" id="PTHR47529:SF1">
    <property type="entry name" value="PERIPLASMIC CHAPERONE PPID"/>
    <property type="match status" value="1"/>
</dbReference>
<proteinExistence type="inferred from homology"/>
<feature type="domain" description="PpiC" evidence="15">
    <location>
        <begin position="232"/>
        <end position="360"/>
    </location>
</feature>
<dbReference type="InterPro" id="IPR027304">
    <property type="entry name" value="Trigger_fact/SurA_dom_sf"/>
</dbReference>
<keyword evidence="14 16" id="KW-0413">Isomerase</keyword>
<dbReference type="EMBL" id="RCZK01000005">
    <property type="protein sequence ID" value="TPG12701.1"/>
    <property type="molecule type" value="Genomic_DNA"/>
</dbReference>
<comment type="similarity">
    <text evidence="11">Belongs to the PpiD chaperone family.</text>
</comment>
<dbReference type="GO" id="GO:0003755">
    <property type="term" value="F:peptidyl-prolyl cis-trans isomerase activity"/>
    <property type="evidence" value="ECO:0007669"/>
    <property type="project" value="UniProtKB-KW"/>
</dbReference>
<gene>
    <name evidence="16" type="ORF">EAH84_07935</name>
</gene>
<dbReference type="SUPFAM" id="SSF109998">
    <property type="entry name" value="Triger factor/SurA peptide-binding domain-like"/>
    <property type="match status" value="1"/>
</dbReference>
<keyword evidence="8" id="KW-0143">Chaperone</keyword>
<evidence type="ECO:0000256" key="11">
    <source>
        <dbReference type="ARBA" id="ARBA00038408"/>
    </source>
</evidence>
<dbReference type="PANTHER" id="PTHR47529">
    <property type="entry name" value="PEPTIDYL-PROLYL CIS-TRANS ISOMERASE D"/>
    <property type="match status" value="1"/>
</dbReference>
<evidence type="ECO:0000313" key="17">
    <source>
        <dbReference type="Proteomes" id="UP000318413"/>
    </source>
</evidence>
<evidence type="ECO:0000256" key="12">
    <source>
        <dbReference type="ARBA" id="ARBA00040743"/>
    </source>
</evidence>
<evidence type="ECO:0000259" key="15">
    <source>
        <dbReference type="PROSITE" id="PS50198"/>
    </source>
</evidence>
<evidence type="ECO:0000256" key="6">
    <source>
        <dbReference type="ARBA" id="ARBA00022989"/>
    </source>
</evidence>
<evidence type="ECO:0000256" key="2">
    <source>
        <dbReference type="ARBA" id="ARBA00018370"/>
    </source>
</evidence>
<evidence type="ECO:0000256" key="4">
    <source>
        <dbReference type="ARBA" id="ARBA00022519"/>
    </source>
</evidence>
<sequence>MLSFFRRMINSKVGIVVTFIVLGIIALAFAGTDISRVGGGGSTVGSGDVASVDGRKITTADLKQRANSAIESARQRDPTLTMASFLEQNGLESILEQITNSIALDKFGHDAGMAASKRSVDGQIAGIPGLQGPTGKFDPAIYQRLLAQRHLTDAQVRGDIASETIGQFLLAPVISARQVPEQLALPYASLLLEHRKGQIGFVPTRAFDDAKAPTDAEIADFYKRNVARYTLPERRVMRYAVVTPDMMGTKAVPTDADIAQAYKDSGNRYAATEHRSVTSVIVADQAGATAIAAKAKAGTGIADAAKAAGLESRQSKDLDKAGLAATTSQPLADAAFAATQGAVVGPIRTPLGWAVAKVDAVTAVPGKTLAQATTEIRDALAKTKLSAALSAARDSVDNALSSNGTFDEIVKDQKLSPMATPTLTAQGIDPEHPDQKLDPKLAPVVQAGFQAEEGDAPQIVPLGEDNSFALVGLARIVPAAPRPLAAIRDQVVADVRTDRSMKAARAVAKAVVAKVDKGAALAAAMNGAGKPLPPVRPIEATRAQLAANPRGAPPPLVLMFSMARGSAKMLEAPNNTGWFVIKLDDVTPGDARGKANVISAARSDIARTVGREYAQQFAKAMRDAVGVKTDPAAVAKVKADLAGGVAN</sequence>
<evidence type="ECO:0000256" key="1">
    <source>
        <dbReference type="ARBA" id="ARBA00004382"/>
    </source>
</evidence>
<dbReference type="GO" id="GO:0005886">
    <property type="term" value="C:plasma membrane"/>
    <property type="evidence" value="ECO:0007669"/>
    <property type="project" value="UniProtKB-SubCell"/>
</dbReference>
<evidence type="ECO:0000256" key="13">
    <source>
        <dbReference type="ARBA" id="ARBA00042775"/>
    </source>
</evidence>
<protein>
    <recommendedName>
        <fullName evidence="2">Parvulin-like PPIase</fullName>
    </recommendedName>
    <alternativeName>
        <fullName evidence="9">Peptidyl-prolyl cis-trans isomerase plp</fullName>
    </alternativeName>
    <alternativeName>
        <fullName evidence="12">Periplasmic chaperone PpiD</fullName>
    </alternativeName>
    <alternativeName>
        <fullName evidence="13">Periplasmic folding chaperone</fullName>
    </alternativeName>
    <alternativeName>
        <fullName evidence="10">Rotamase plp</fullName>
    </alternativeName>
</protein>
<dbReference type="InterPro" id="IPR000297">
    <property type="entry name" value="PPIase_PpiC"/>
</dbReference>
<evidence type="ECO:0000256" key="5">
    <source>
        <dbReference type="ARBA" id="ARBA00022692"/>
    </source>
</evidence>
<dbReference type="OrthoDB" id="9768393at2"/>
<comment type="subcellular location">
    <subcellularLocation>
        <location evidence="1">Cell inner membrane</location>
        <topology evidence="1">Single-pass type II membrane protein</topology>
        <orientation evidence="1">Periplasmic side</orientation>
    </subcellularLocation>
</comment>
<evidence type="ECO:0000256" key="3">
    <source>
        <dbReference type="ARBA" id="ARBA00022475"/>
    </source>
</evidence>